<protein>
    <submittedName>
        <fullName evidence="1">Uncharacterized protein</fullName>
    </submittedName>
</protein>
<dbReference type="AlphaFoldDB" id="A0A9R1CA61"/>
<organism evidence="1 2">
    <name type="scientific">Prevotella lacticifex</name>
    <dbReference type="NCBI Taxonomy" id="2854755"/>
    <lineage>
        <taxon>Bacteria</taxon>
        <taxon>Pseudomonadati</taxon>
        <taxon>Bacteroidota</taxon>
        <taxon>Bacteroidia</taxon>
        <taxon>Bacteroidales</taxon>
        <taxon>Prevotellaceae</taxon>
        <taxon>Prevotella</taxon>
    </lineage>
</organism>
<sequence>MPAAALDKATVTGRCTITTIIMTARPTVITTIIIRRAIMARGGTGGG</sequence>
<keyword evidence="2" id="KW-1185">Reference proteome</keyword>
<name>A0A9R1CA61_9BACT</name>
<dbReference type="GeneID" id="72467119"/>
<evidence type="ECO:0000313" key="2">
    <source>
        <dbReference type="Proteomes" id="UP000825483"/>
    </source>
</evidence>
<reference evidence="1" key="1">
    <citation type="journal article" date="2022" name="Int. J. Syst. Evol. Microbiol.">
        <title>Prevotella lacticifex sp. nov., isolated from the rumen of cows.</title>
        <authorList>
            <person name="Shinkai T."/>
            <person name="Ikeyama N."/>
            <person name="Kumagai M."/>
            <person name="Ohmori H."/>
            <person name="Sakamoto M."/>
            <person name="Ohkuma M."/>
            <person name="Mitsumori M."/>
        </authorList>
    </citation>
    <scope>NUCLEOTIDE SEQUENCE</scope>
    <source>
        <strain evidence="1">R5076</strain>
    </source>
</reference>
<gene>
    <name evidence="1" type="ORF">PRLR5076_16920</name>
</gene>
<dbReference type="EMBL" id="BPUB01000002">
    <property type="protein sequence ID" value="GJG58841.1"/>
    <property type="molecule type" value="Genomic_DNA"/>
</dbReference>
<dbReference type="RefSeq" id="WP_223929069.1">
    <property type="nucleotide sequence ID" value="NZ_BPTU01000001.1"/>
</dbReference>
<dbReference type="Proteomes" id="UP000825483">
    <property type="component" value="Unassembled WGS sequence"/>
</dbReference>
<comment type="caution">
    <text evidence="1">The sequence shown here is derived from an EMBL/GenBank/DDBJ whole genome shotgun (WGS) entry which is preliminary data.</text>
</comment>
<proteinExistence type="predicted"/>
<accession>A0A9R1CA61</accession>
<evidence type="ECO:0000313" key="1">
    <source>
        <dbReference type="EMBL" id="GJG58841.1"/>
    </source>
</evidence>